<dbReference type="EMBL" id="BAAAOS010000018">
    <property type="protein sequence ID" value="GAA1568522.1"/>
    <property type="molecule type" value="Genomic_DNA"/>
</dbReference>
<dbReference type="SUPFAM" id="SSF55729">
    <property type="entry name" value="Acyl-CoA N-acyltransferases (Nat)"/>
    <property type="match status" value="1"/>
</dbReference>
<dbReference type="InterPro" id="IPR016181">
    <property type="entry name" value="Acyl_CoA_acyltransferase"/>
</dbReference>
<evidence type="ECO:0000259" key="1">
    <source>
        <dbReference type="PROSITE" id="PS51186"/>
    </source>
</evidence>
<organism evidence="2 3">
    <name type="scientific">Kribbella sancticallisti</name>
    <dbReference type="NCBI Taxonomy" id="460087"/>
    <lineage>
        <taxon>Bacteria</taxon>
        <taxon>Bacillati</taxon>
        <taxon>Actinomycetota</taxon>
        <taxon>Actinomycetes</taxon>
        <taxon>Propionibacteriales</taxon>
        <taxon>Kribbellaceae</taxon>
        <taxon>Kribbella</taxon>
    </lineage>
</organism>
<accession>A0ABP4NWH5</accession>
<evidence type="ECO:0000313" key="3">
    <source>
        <dbReference type="Proteomes" id="UP001500393"/>
    </source>
</evidence>
<evidence type="ECO:0000313" key="2">
    <source>
        <dbReference type="EMBL" id="GAA1568522.1"/>
    </source>
</evidence>
<dbReference type="PROSITE" id="PS51186">
    <property type="entry name" value="GNAT"/>
    <property type="match status" value="1"/>
</dbReference>
<dbReference type="Proteomes" id="UP001500393">
    <property type="component" value="Unassembled WGS sequence"/>
</dbReference>
<dbReference type="Pfam" id="PF13302">
    <property type="entry name" value="Acetyltransf_3"/>
    <property type="match status" value="1"/>
</dbReference>
<comment type="caution">
    <text evidence="2">The sequence shown here is derived from an EMBL/GenBank/DDBJ whole genome shotgun (WGS) entry which is preliminary data.</text>
</comment>
<reference evidence="3" key="1">
    <citation type="journal article" date="2019" name="Int. J. Syst. Evol. Microbiol.">
        <title>The Global Catalogue of Microorganisms (GCM) 10K type strain sequencing project: providing services to taxonomists for standard genome sequencing and annotation.</title>
        <authorList>
            <consortium name="The Broad Institute Genomics Platform"/>
            <consortium name="The Broad Institute Genome Sequencing Center for Infectious Disease"/>
            <person name="Wu L."/>
            <person name="Ma J."/>
        </authorList>
    </citation>
    <scope>NUCLEOTIDE SEQUENCE [LARGE SCALE GENOMIC DNA]</scope>
    <source>
        <strain evidence="3">JCM 14969</strain>
    </source>
</reference>
<dbReference type="PANTHER" id="PTHR43792">
    <property type="entry name" value="GNAT FAMILY, PUTATIVE (AFU_ORTHOLOGUE AFUA_3G00765)-RELATED-RELATED"/>
    <property type="match status" value="1"/>
</dbReference>
<dbReference type="RefSeq" id="WP_344212651.1">
    <property type="nucleotide sequence ID" value="NZ_BAAAOS010000018.1"/>
</dbReference>
<dbReference type="Gene3D" id="3.40.630.30">
    <property type="match status" value="1"/>
</dbReference>
<sequence>MRTTERLLLRPFRDEDLPAWGDLNTDPEVMRYLGGQPLSRAESDAIAAGVNAQYVAEGIGFLAIERRSDGAFLGAAGLTREQWHPDDIEIGWRLARFHWGHGYASEAASSWLAYAFTDLSLPRVIATTDAPNLHSIAVMKRIGMTFDHATELVEDGEPFDAVIYSITQEAWSGGVLARSTG</sequence>
<dbReference type="InterPro" id="IPR051531">
    <property type="entry name" value="N-acetyltransferase"/>
</dbReference>
<dbReference type="InterPro" id="IPR000182">
    <property type="entry name" value="GNAT_dom"/>
</dbReference>
<feature type="domain" description="N-acetyltransferase" evidence="1">
    <location>
        <begin position="7"/>
        <end position="169"/>
    </location>
</feature>
<dbReference type="PANTHER" id="PTHR43792:SF1">
    <property type="entry name" value="N-ACETYLTRANSFERASE DOMAIN-CONTAINING PROTEIN"/>
    <property type="match status" value="1"/>
</dbReference>
<proteinExistence type="predicted"/>
<keyword evidence="3" id="KW-1185">Reference proteome</keyword>
<protein>
    <submittedName>
        <fullName evidence="2">GNAT family N-acetyltransferase</fullName>
    </submittedName>
</protein>
<name>A0ABP4NWH5_9ACTN</name>
<gene>
    <name evidence="2" type="ORF">GCM10009789_22420</name>
</gene>